<evidence type="ECO:0000256" key="5">
    <source>
        <dbReference type="ARBA" id="ARBA00022837"/>
    </source>
</evidence>
<feature type="repeat" description="Solcar" evidence="9">
    <location>
        <begin position="792"/>
        <end position="881"/>
    </location>
</feature>
<keyword evidence="4" id="KW-0677">Repeat</keyword>
<keyword evidence="8 9" id="KW-0472">Membrane</keyword>
<sequence>MDRLPAPLPIRRDKSYRKPAPLYTPSPPPSPAAPSMSALPWSSVLIHSPGRESVPPLPSDWKEILQRAADEDLTSTVESGVLDERAKDTREDVYVERNDTQTSTEVERVPQSPPRSPRRGLPQTFRPPTPPLPAHNRKRKSRDEQALVRAASTPTIEVPVPRRRHAPSSSLQTLGGYPSRLEPLRYTPAVERPRPARPPLTAQASFRTEGSVVSSVTLVSPPSTGCGTVRSTHHDDATSDQWHDVPVLPMHIVKLPRGKPETNDHAKAPLETGPTDCLGSLFTNTFSAFKDVFKHALGGCFGARLLMDRESANTRHPQSKHEIYDKTLSGAIDPPRIPKLRSDDNRAPQLPLPRSLVEFREEEGREIRKRRLRALWSHICEHGYLTDAHPRTLRDADLEKAETLRAEYEHELLGRCAVASGSTPTGKMATHTPIEWKEFKEYAEAKEVELWGIFHDELDLDGNGRLDAQELDMALRKSGEAPSDSVVSLSQATLSEFMTFLTSSPHSRPITFAEFRDFLLLLPRKISPAEIYRYYQLTKFLGDDGRGAARVTMEGDVSLSAEDKPPPPLITTARALTNDPSGTTRATSTQDESHSKAEDEEGDDDVHSFLDHHTALKFLLAGGIAGAVEGKAAMGGVKAIGSAVARIYAEGGVMAFWVGNGLSVAKIFPESAIKFFSYESSKRAFAKYWDGVDDPRNISGVSRFISGGIGGISSQLSIYPIETLKTQMMSSTGQRRTLLDAARHLWGLGGLRAYYRGLAIGLLGVFPYSAIDMSTFEALKLGYLRSTGKDEPGVLALLAFGSLSGSVGATSVYPMNLVRTRMQASGSSGHPQIYTGPWDVAVKTFEKEGWRGFYRGLVPTLAKVVPSVSISYVVYEHSKRRLGVAS</sequence>
<dbReference type="PRINTS" id="PR00926">
    <property type="entry name" value="MITOCARRIER"/>
</dbReference>
<evidence type="ECO:0000256" key="8">
    <source>
        <dbReference type="ARBA" id="ARBA00023136"/>
    </source>
</evidence>
<gene>
    <name evidence="12" type="ORF">V5O48_005060</name>
</gene>
<dbReference type="SUPFAM" id="SSF47473">
    <property type="entry name" value="EF-hand"/>
    <property type="match status" value="1"/>
</dbReference>
<feature type="compositionally biased region" description="Basic and acidic residues" evidence="10">
    <location>
        <begin position="82"/>
        <end position="99"/>
    </location>
</feature>
<dbReference type="PANTHER" id="PTHR24089">
    <property type="entry name" value="SOLUTE CARRIER FAMILY 25"/>
    <property type="match status" value="1"/>
</dbReference>
<evidence type="ECO:0000256" key="1">
    <source>
        <dbReference type="ARBA" id="ARBA00004448"/>
    </source>
</evidence>
<evidence type="ECO:0000256" key="6">
    <source>
        <dbReference type="ARBA" id="ARBA00022989"/>
    </source>
</evidence>
<evidence type="ECO:0000256" key="2">
    <source>
        <dbReference type="ARBA" id="ARBA00022448"/>
    </source>
</evidence>
<dbReference type="InterPro" id="IPR002048">
    <property type="entry name" value="EF_hand_dom"/>
</dbReference>
<comment type="caution">
    <text evidence="12">The sequence shown here is derived from an EMBL/GenBank/DDBJ whole genome shotgun (WGS) entry which is preliminary data.</text>
</comment>
<evidence type="ECO:0000256" key="4">
    <source>
        <dbReference type="ARBA" id="ARBA00022737"/>
    </source>
</evidence>
<dbReference type="Gene3D" id="1.10.238.10">
    <property type="entry name" value="EF-hand"/>
    <property type="match status" value="1"/>
</dbReference>
<name>A0ABR3FNR5_9AGAR</name>
<protein>
    <recommendedName>
        <fullName evidence="11">EF-hand domain-containing protein</fullName>
    </recommendedName>
</protein>
<evidence type="ECO:0000313" key="12">
    <source>
        <dbReference type="EMBL" id="KAL0576914.1"/>
    </source>
</evidence>
<feature type="region of interest" description="Disordered" evidence="10">
    <location>
        <begin position="556"/>
        <end position="605"/>
    </location>
</feature>
<dbReference type="PROSITE" id="PS50920">
    <property type="entry name" value="SOLCAR"/>
    <property type="match status" value="3"/>
</dbReference>
<reference evidence="12 13" key="1">
    <citation type="submission" date="2024-02" db="EMBL/GenBank/DDBJ databases">
        <title>A draft genome for the cacao thread blight pathogen Marasmius crinis-equi.</title>
        <authorList>
            <person name="Cohen S.P."/>
            <person name="Baruah I.K."/>
            <person name="Amoako-Attah I."/>
            <person name="Bukari Y."/>
            <person name="Meinhardt L.W."/>
            <person name="Bailey B.A."/>
        </authorList>
    </citation>
    <scope>NUCLEOTIDE SEQUENCE [LARGE SCALE GENOMIC DNA]</scope>
    <source>
        <strain evidence="12 13">GH-76</strain>
    </source>
</reference>
<dbReference type="InterPro" id="IPR018247">
    <property type="entry name" value="EF_Hand_1_Ca_BS"/>
</dbReference>
<dbReference type="Proteomes" id="UP001465976">
    <property type="component" value="Unassembled WGS sequence"/>
</dbReference>
<evidence type="ECO:0000256" key="10">
    <source>
        <dbReference type="SAM" id="MobiDB-lite"/>
    </source>
</evidence>
<keyword evidence="2" id="KW-0813">Transport</keyword>
<dbReference type="PROSITE" id="PS50222">
    <property type="entry name" value="EF_HAND_2"/>
    <property type="match status" value="1"/>
</dbReference>
<proteinExistence type="predicted"/>
<feature type="region of interest" description="Disordered" evidence="10">
    <location>
        <begin position="1"/>
        <end position="37"/>
    </location>
</feature>
<evidence type="ECO:0000259" key="11">
    <source>
        <dbReference type="PROSITE" id="PS50222"/>
    </source>
</evidence>
<evidence type="ECO:0000256" key="7">
    <source>
        <dbReference type="ARBA" id="ARBA00023128"/>
    </source>
</evidence>
<evidence type="ECO:0000313" key="13">
    <source>
        <dbReference type="Proteomes" id="UP001465976"/>
    </source>
</evidence>
<evidence type="ECO:0000256" key="9">
    <source>
        <dbReference type="PROSITE-ProRule" id="PRU00282"/>
    </source>
</evidence>
<keyword evidence="6" id="KW-1133">Transmembrane helix</keyword>
<feature type="compositionally biased region" description="Pro residues" evidence="10">
    <location>
        <begin position="22"/>
        <end position="32"/>
    </location>
</feature>
<dbReference type="SUPFAM" id="SSF103506">
    <property type="entry name" value="Mitochondrial carrier"/>
    <property type="match status" value="1"/>
</dbReference>
<feature type="compositionally biased region" description="Polar residues" evidence="10">
    <location>
        <begin position="574"/>
        <end position="590"/>
    </location>
</feature>
<accession>A0ABR3FNR5</accession>
<comment type="subcellular location">
    <subcellularLocation>
        <location evidence="1">Mitochondrion inner membrane</location>
        <topology evidence="1">Multi-pass membrane protein</topology>
    </subcellularLocation>
</comment>
<feature type="domain" description="EF-hand" evidence="11">
    <location>
        <begin position="445"/>
        <end position="481"/>
    </location>
</feature>
<dbReference type="InterPro" id="IPR011992">
    <property type="entry name" value="EF-hand-dom_pair"/>
</dbReference>
<feature type="repeat" description="Solcar" evidence="9">
    <location>
        <begin position="613"/>
        <end position="684"/>
    </location>
</feature>
<dbReference type="Gene3D" id="1.50.40.10">
    <property type="entry name" value="Mitochondrial carrier domain"/>
    <property type="match status" value="1"/>
</dbReference>
<dbReference type="InterPro" id="IPR023395">
    <property type="entry name" value="MCP_dom_sf"/>
</dbReference>
<dbReference type="EMBL" id="JBAHYK010000189">
    <property type="protein sequence ID" value="KAL0576914.1"/>
    <property type="molecule type" value="Genomic_DNA"/>
</dbReference>
<keyword evidence="3 9" id="KW-0812">Transmembrane</keyword>
<organism evidence="12 13">
    <name type="scientific">Marasmius crinis-equi</name>
    <dbReference type="NCBI Taxonomy" id="585013"/>
    <lineage>
        <taxon>Eukaryota</taxon>
        <taxon>Fungi</taxon>
        <taxon>Dikarya</taxon>
        <taxon>Basidiomycota</taxon>
        <taxon>Agaricomycotina</taxon>
        <taxon>Agaricomycetes</taxon>
        <taxon>Agaricomycetidae</taxon>
        <taxon>Agaricales</taxon>
        <taxon>Marasmiineae</taxon>
        <taxon>Marasmiaceae</taxon>
        <taxon>Marasmius</taxon>
    </lineage>
</organism>
<feature type="region of interest" description="Disordered" evidence="10">
    <location>
        <begin position="70"/>
        <end position="155"/>
    </location>
</feature>
<dbReference type="Pfam" id="PF00153">
    <property type="entry name" value="Mito_carr"/>
    <property type="match status" value="3"/>
</dbReference>
<feature type="repeat" description="Solcar" evidence="9">
    <location>
        <begin position="698"/>
        <end position="782"/>
    </location>
</feature>
<dbReference type="InterPro" id="IPR002067">
    <property type="entry name" value="MCP"/>
</dbReference>
<keyword evidence="7" id="KW-0496">Mitochondrion</keyword>
<dbReference type="InterPro" id="IPR018108">
    <property type="entry name" value="MCP_transmembrane"/>
</dbReference>
<dbReference type="PROSITE" id="PS00018">
    <property type="entry name" value="EF_HAND_1"/>
    <property type="match status" value="1"/>
</dbReference>
<evidence type="ECO:0000256" key="3">
    <source>
        <dbReference type="ARBA" id="ARBA00022692"/>
    </source>
</evidence>
<keyword evidence="13" id="KW-1185">Reference proteome</keyword>
<keyword evidence="5" id="KW-0106">Calcium</keyword>